<dbReference type="EMBL" id="CP005074">
    <property type="protein sequence ID" value="AGR41093.1"/>
    <property type="molecule type" value="Genomic_DNA"/>
</dbReference>
<organism evidence="1 2">
    <name type="scientific">Spiroplasma taiwanense CT-1</name>
    <dbReference type="NCBI Taxonomy" id="1276220"/>
    <lineage>
        <taxon>Bacteria</taxon>
        <taxon>Bacillati</taxon>
        <taxon>Mycoplasmatota</taxon>
        <taxon>Mollicutes</taxon>
        <taxon>Entomoplasmatales</taxon>
        <taxon>Spiroplasmataceae</taxon>
        <taxon>Spiroplasma</taxon>
    </lineage>
</organism>
<dbReference type="PATRIC" id="fig|1276220.3.peg.453"/>
<reference evidence="1 2" key="1">
    <citation type="journal article" date="2013" name="Genome Biol. Evol.">
        <title>Comparison of metabolic capacities and inference of gene content evolution in mosquito-associated Spiroplasma diminutum and S. taiwanense.</title>
        <authorList>
            <person name="Lo W.S."/>
            <person name="Ku C."/>
            <person name="Chen L.L."/>
            <person name="Chang T.H."/>
            <person name="Kuo C.H."/>
        </authorList>
    </citation>
    <scope>NUCLEOTIDE SEQUENCE [LARGE SCALE GENOMIC DNA]</scope>
    <source>
        <strain evidence="1">CT-1</strain>
    </source>
</reference>
<dbReference type="HOGENOM" id="CLU_2540900_0_0_14"/>
<evidence type="ECO:0000313" key="2">
    <source>
        <dbReference type="Proteomes" id="UP000014984"/>
    </source>
</evidence>
<dbReference type="KEGG" id="stai:STAIW_v1c04470"/>
<evidence type="ECO:0000313" key="1">
    <source>
        <dbReference type="EMBL" id="AGR41093.1"/>
    </source>
</evidence>
<dbReference type="RefSeq" id="WP_020834232.1">
    <property type="nucleotide sequence ID" value="NC_021846.1"/>
</dbReference>
<dbReference type="STRING" id="1276220.STAIW_v1c04470"/>
<accession>S5MBE7</accession>
<name>S5MBE7_9MOLU</name>
<gene>
    <name evidence="1" type="ORF">STAIW_v1c04470</name>
</gene>
<sequence>MGYNLLSREHYLWLVNISKNNNYDDIHEAMKIIKYQKKEAETLKEKWINTSKLSRNQYWILSSLLEKYKYNDILNALTNIFSK</sequence>
<dbReference type="Proteomes" id="UP000014984">
    <property type="component" value="Chromosome"/>
</dbReference>
<protein>
    <submittedName>
        <fullName evidence="1">Uncharacterized protein</fullName>
    </submittedName>
</protein>
<keyword evidence="2" id="KW-1185">Reference proteome</keyword>
<dbReference type="AlphaFoldDB" id="S5MBE7"/>
<proteinExistence type="predicted"/>
<dbReference type="OrthoDB" id="9858724at2"/>